<dbReference type="SUPFAM" id="SSF118290">
    <property type="entry name" value="WRKY DNA-binding domain"/>
    <property type="match status" value="1"/>
</dbReference>
<name>M1DGI5_SOLTU</name>
<evidence type="ECO:0000259" key="6">
    <source>
        <dbReference type="PROSITE" id="PS50811"/>
    </source>
</evidence>
<dbReference type="InterPro" id="IPR036576">
    <property type="entry name" value="WRKY_dom_sf"/>
</dbReference>
<protein>
    <submittedName>
        <fullName evidence="7">WRKY27-1 transcription factor</fullName>
    </submittedName>
</protein>
<dbReference type="Gramene" id="PGSC0003DMT400088698">
    <property type="protein sequence ID" value="PGSC0003DMT400088698"/>
    <property type="gene ID" value="PGSC0003DMG400038269"/>
</dbReference>
<dbReference type="AlphaFoldDB" id="M1DGI5"/>
<dbReference type="InterPro" id="IPR003657">
    <property type="entry name" value="WRKY_dom"/>
</dbReference>
<dbReference type="Pfam" id="PF03106">
    <property type="entry name" value="WRKY"/>
    <property type="match status" value="1"/>
</dbReference>
<sequence>MGDDDWDVGAAVRSCNINRPDNVVAPKLDLETSLNDVWNSFDKLFAPDITNFNDLSEIFSLDFPAAHQEKPDDQTPLIQTRTRNYYKCSTSKLCEARKKIEKSPNDENIFLVSYSGEHNHDPPTNHRNLASCNSSSKFKLPKGINILPKTSTLNASSTSSKRIKCSRDVASPIIATMPPLEFGNKNKMIVAAVEDKGDGKEEVGMNEDILMGFE</sequence>
<reference evidence="8" key="1">
    <citation type="journal article" date="2011" name="Nature">
        <title>Genome sequence and analysis of the tuber crop potato.</title>
        <authorList>
            <consortium name="The Potato Genome Sequencing Consortium"/>
        </authorList>
    </citation>
    <scope>NUCLEOTIDE SEQUENCE [LARGE SCALE GENOMIC DNA]</scope>
    <source>
        <strain evidence="8">cv. DM1-3 516 R44</strain>
    </source>
</reference>
<feature type="domain" description="WRKY" evidence="6">
    <location>
        <begin position="83"/>
        <end position="123"/>
    </location>
</feature>
<keyword evidence="4" id="KW-0804">Transcription</keyword>
<dbReference type="PROSITE" id="PS50811">
    <property type="entry name" value="WRKY"/>
    <property type="match status" value="1"/>
</dbReference>
<evidence type="ECO:0000256" key="4">
    <source>
        <dbReference type="ARBA" id="ARBA00023163"/>
    </source>
</evidence>
<evidence type="ECO:0000313" key="7">
    <source>
        <dbReference type="EnsemblPlants" id="PGSC0003DMT400088698"/>
    </source>
</evidence>
<dbReference type="GO" id="GO:0003700">
    <property type="term" value="F:DNA-binding transcription factor activity"/>
    <property type="evidence" value="ECO:0007669"/>
    <property type="project" value="InterPro"/>
</dbReference>
<comment type="subcellular location">
    <subcellularLocation>
        <location evidence="1">Nucleus</location>
    </subcellularLocation>
</comment>
<dbReference type="EnsemblPlants" id="PGSC0003DMT400088698">
    <property type="protein sequence ID" value="PGSC0003DMT400088698"/>
    <property type="gene ID" value="PGSC0003DMG400038269"/>
</dbReference>
<dbReference type="PANTHER" id="PTHR32096">
    <property type="entry name" value="WRKY TRANSCRIPTION FACTOR 30-RELATED-RELATED"/>
    <property type="match status" value="1"/>
</dbReference>
<evidence type="ECO:0000256" key="3">
    <source>
        <dbReference type="ARBA" id="ARBA00023125"/>
    </source>
</evidence>
<evidence type="ECO:0000313" key="8">
    <source>
        <dbReference type="Proteomes" id="UP000011115"/>
    </source>
</evidence>
<reference evidence="7" key="2">
    <citation type="submission" date="2015-06" db="UniProtKB">
        <authorList>
            <consortium name="EnsemblPlants"/>
        </authorList>
    </citation>
    <scope>IDENTIFICATION</scope>
    <source>
        <strain evidence="7">DM1-3 516 R44</strain>
    </source>
</reference>
<dbReference type="InterPro" id="IPR044810">
    <property type="entry name" value="WRKY_plant"/>
</dbReference>
<dbReference type="GO" id="GO:0005634">
    <property type="term" value="C:nucleus"/>
    <property type="evidence" value="ECO:0007669"/>
    <property type="project" value="UniProtKB-SubCell"/>
</dbReference>
<dbReference type="Gene3D" id="2.20.25.80">
    <property type="entry name" value="WRKY domain"/>
    <property type="match status" value="1"/>
</dbReference>
<evidence type="ECO:0000256" key="5">
    <source>
        <dbReference type="ARBA" id="ARBA00023242"/>
    </source>
</evidence>
<evidence type="ECO:0000256" key="1">
    <source>
        <dbReference type="ARBA" id="ARBA00004123"/>
    </source>
</evidence>
<proteinExistence type="predicted"/>
<dbReference type="SMART" id="SM00774">
    <property type="entry name" value="WRKY"/>
    <property type="match status" value="1"/>
</dbReference>
<organism evidence="7 8">
    <name type="scientific">Solanum tuberosum</name>
    <name type="common">Potato</name>
    <dbReference type="NCBI Taxonomy" id="4113"/>
    <lineage>
        <taxon>Eukaryota</taxon>
        <taxon>Viridiplantae</taxon>
        <taxon>Streptophyta</taxon>
        <taxon>Embryophyta</taxon>
        <taxon>Tracheophyta</taxon>
        <taxon>Spermatophyta</taxon>
        <taxon>Magnoliopsida</taxon>
        <taxon>eudicotyledons</taxon>
        <taxon>Gunneridae</taxon>
        <taxon>Pentapetalae</taxon>
        <taxon>asterids</taxon>
        <taxon>lamiids</taxon>
        <taxon>Solanales</taxon>
        <taxon>Solanaceae</taxon>
        <taxon>Solanoideae</taxon>
        <taxon>Solaneae</taxon>
        <taxon>Solanum</taxon>
    </lineage>
</organism>
<dbReference type="PANTHER" id="PTHR32096:SF80">
    <property type="entry name" value="WRKY TRANSCRIPTION FACTOR 27-RELATED"/>
    <property type="match status" value="1"/>
</dbReference>
<dbReference type="STRING" id="4113.M1DGI5"/>
<keyword evidence="8" id="KW-1185">Reference proteome</keyword>
<accession>M1DGI5</accession>
<dbReference type="InParanoid" id="M1DGI5"/>
<dbReference type="GO" id="GO:0043565">
    <property type="term" value="F:sequence-specific DNA binding"/>
    <property type="evidence" value="ECO:0007669"/>
    <property type="project" value="InterPro"/>
</dbReference>
<dbReference type="Proteomes" id="UP000011115">
    <property type="component" value="Unassembled WGS sequence"/>
</dbReference>
<keyword evidence="3" id="KW-0238">DNA-binding</keyword>
<evidence type="ECO:0000256" key="2">
    <source>
        <dbReference type="ARBA" id="ARBA00023015"/>
    </source>
</evidence>
<keyword evidence="2" id="KW-0805">Transcription regulation</keyword>
<keyword evidence="5" id="KW-0539">Nucleus</keyword>
<dbReference type="HOGENOM" id="CLU_064604_0_0_1"/>
<dbReference type="PaxDb" id="4113-PGSC0003DMT400088698"/>